<dbReference type="Gene3D" id="3.40.50.2000">
    <property type="entry name" value="Glycogen Phosphorylase B"/>
    <property type="match status" value="1"/>
</dbReference>
<name>A0ABR9T2Q4_9SPHI</name>
<sequence length="375" mass="43320">MIQHNLFFWQNTNSIHQSAFLNSLASIKFCKVTLIVTEKLAPNRINMGWKEPILKDVTILRMHEENCKWQELLEINNGGNCFHIFSGLHAFPKVQQAFEYAIKNKCRAGIFTEPLDLRGVKGCLRWMRGFYHRLLYEKHIELILTTGSKGVSQFKNWRYEVDKIFEWAYTVEESKNKSPELDDCHEYKVLFVGSLAIWKGYDILIRALKTIKREKIIADLYCVGPSDLEFSRQIKERFKLSDNIRLLPFQSNEAIRTCMNSYDLLVLPSRYDGWGAVISESIMEGTPVLVSKRCGASTLISSVKVGKVINQLTTYEVSKQLKLFMNIGKVNLEKRNNLKEWANEHISGAAMASYFIDIINHVEGEIKIKPEAPWN</sequence>
<proteinExistence type="predicted"/>
<evidence type="ECO:0000313" key="3">
    <source>
        <dbReference type="Proteomes" id="UP000618319"/>
    </source>
</evidence>
<evidence type="ECO:0000259" key="1">
    <source>
        <dbReference type="Pfam" id="PF00534"/>
    </source>
</evidence>
<dbReference type="EMBL" id="PSKQ01000010">
    <property type="protein sequence ID" value="MBE8719329.1"/>
    <property type="molecule type" value="Genomic_DNA"/>
</dbReference>
<dbReference type="Pfam" id="PF00534">
    <property type="entry name" value="Glycos_transf_1"/>
    <property type="match status" value="1"/>
</dbReference>
<evidence type="ECO:0000313" key="2">
    <source>
        <dbReference type="EMBL" id="MBE8719329.1"/>
    </source>
</evidence>
<dbReference type="PANTHER" id="PTHR12526">
    <property type="entry name" value="GLYCOSYLTRANSFERASE"/>
    <property type="match status" value="1"/>
</dbReference>
<reference evidence="2 3" key="1">
    <citation type="submission" date="2018-02" db="EMBL/GenBank/DDBJ databases">
        <title>Sphingobacterium KA21.</title>
        <authorList>
            <person name="Vasarhelyi B.M."/>
            <person name="Deshmukh S."/>
            <person name="Balint B."/>
            <person name="Kukolya J."/>
        </authorList>
    </citation>
    <scope>NUCLEOTIDE SEQUENCE [LARGE SCALE GENOMIC DNA]</scope>
    <source>
        <strain evidence="2 3">Ka21</strain>
    </source>
</reference>
<dbReference type="InterPro" id="IPR001296">
    <property type="entry name" value="Glyco_trans_1"/>
</dbReference>
<dbReference type="Proteomes" id="UP000618319">
    <property type="component" value="Unassembled WGS sequence"/>
</dbReference>
<protein>
    <recommendedName>
        <fullName evidence="1">Glycosyl transferase family 1 domain-containing protein</fullName>
    </recommendedName>
</protein>
<gene>
    <name evidence="2" type="ORF">C4F40_01115</name>
</gene>
<keyword evidence="3" id="KW-1185">Reference proteome</keyword>
<dbReference type="CDD" id="cd03801">
    <property type="entry name" value="GT4_PimA-like"/>
    <property type="match status" value="1"/>
</dbReference>
<feature type="domain" description="Glycosyl transferase family 1" evidence="1">
    <location>
        <begin position="185"/>
        <end position="342"/>
    </location>
</feature>
<accession>A0ABR9T2Q4</accession>
<comment type="caution">
    <text evidence="2">The sequence shown here is derived from an EMBL/GenBank/DDBJ whole genome shotgun (WGS) entry which is preliminary data.</text>
</comment>
<dbReference type="SUPFAM" id="SSF53756">
    <property type="entry name" value="UDP-Glycosyltransferase/glycogen phosphorylase"/>
    <property type="match status" value="1"/>
</dbReference>
<organism evidence="2 3">
    <name type="scientific">Sphingobacterium pedocola</name>
    <dbReference type="NCBI Taxonomy" id="2082722"/>
    <lineage>
        <taxon>Bacteria</taxon>
        <taxon>Pseudomonadati</taxon>
        <taxon>Bacteroidota</taxon>
        <taxon>Sphingobacteriia</taxon>
        <taxon>Sphingobacteriales</taxon>
        <taxon>Sphingobacteriaceae</taxon>
        <taxon>Sphingobacterium</taxon>
    </lineage>
</organism>